<name>A0AAN2C7V4_UNVUL</name>
<proteinExistence type="predicted"/>
<evidence type="ECO:0000313" key="3">
    <source>
        <dbReference type="Proteomes" id="UP001317532"/>
    </source>
</evidence>
<sequence length="136" mass="13902">MNSSAFSAALVAAIAATALVAEAAPMTMMTKPLAVTMAAQNGSGETGAAMLRDTARGLVVTVHLKNAKGPQPMHLHKGTCAKLDPKPAYALHNVVNGMSVTTVPGVTIGELRGKFAINAHKSTTDIATYVSCGDVK</sequence>
<evidence type="ECO:0000256" key="1">
    <source>
        <dbReference type="SAM" id="SignalP"/>
    </source>
</evidence>
<evidence type="ECO:0008006" key="4">
    <source>
        <dbReference type="Google" id="ProtNLM"/>
    </source>
</evidence>
<gene>
    <name evidence="2" type="ORF">WPS_04060</name>
</gene>
<dbReference type="Proteomes" id="UP001317532">
    <property type="component" value="Chromosome"/>
</dbReference>
<keyword evidence="3" id="KW-1185">Reference proteome</keyword>
<feature type="signal peptide" evidence="1">
    <location>
        <begin position="1"/>
        <end position="23"/>
    </location>
</feature>
<feature type="chain" id="PRO_5042929965" description="Superoxide dismutase copper/zinc binding domain-containing protein" evidence="1">
    <location>
        <begin position="24"/>
        <end position="136"/>
    </location>
</feature>
<protein>
    <recommendedName>
        <fullName evidence="4">Superoxide dismutase copper/zinc binding domain-containing protein</fullName>
    </recommendedName>
</protein>
<dbReference type="EMBL" id="AP025523">
    <property type="protein sequence ID" value="BDE05130.1"/>
    <property type="molecule type" value="Genomic_DNA"/>
</dbReference>
<dbReference type="KEGG" id="vab:WPS_04060"/>
<dbReference type="RefSeq" id="WP_317996194.1">
    <property type="nucleotide sequence ID" value="NZ_AP025523.1"/>
</dbReference>
<reference evidence="2 3" key="1">
    <citation type="journal article" date="2022" name="ISME Commun">
        <title>Vulcanimicrobium alpinus gen. nov. sp. nov., the first cultivated representative of the candidate phylum 'Eremiobacterota', is a metabolically versatile aerobic anoxygenic phototroph.</title>
        <authorList>
            <person name="Yabe S."/>
            <person name="Muto K."/>
            <person name="Abe K."/>
            <person name="Yokota A."/>
            <person name="Staudigel H."/>
            <person name="Tebo B.M."/>
        </authorList>
    </citation>
    <scope>NUCLEOTIDE SEQUENCE [LARGE SCALE GENOMIC DNA]</scope>
    <source>
        <strain evidence="2 3">WC8-2</strain>
    </source>
</reference>
<evidence type="ECO:0000313" key="2">
    <source>
        <dbReference type="EMBL" id="BDE05130.1"/>
    </source>
</evidence>
<organism evidence="2 3">
    <name type="scientific">Vulcanimicrobium alpinum</name>
    <dbReference type="NCBI Taxonomy" id="3016050"/>
    <lineage>
        <taxon>Bacteria</taxon>
        <taxon>Bacillati</taxon>
        <taxon>Vulcanimicrobiota</taxon>
        <taxon>Vulcanimicrobiia</taxon>
        <taxon>Vulcanimicrobiales</taxon>
        <taxon>Vulcanimicrobiaceae</taxon>
        <taxon>Vulcanimicrobium</taxon>
    </lineage>
</organism>
<accession>A0AAN2C7V4</accession>
<dbReference type="AlphaFoldDB" id="A0AAN2C7V4"/>
<keyword evidence="1" id="KW-0732">Signal</keyword>